<dbReference type="FunFam" id="1.10.510.10:FF:000258">
    <property type="entry name" value="Probable serine/threonine-protein kinase PBL8"/>
    <property type="match status" value="1"/>
</dbReference>
<evidence type="ECO:0000256" key="16">
    <source>
        <dbReference type="ARBA" id="ARBA00023136"/>
    </source>
</evidence>
<evidence type="ECO:0000256" key="3">
    <source>
        <dbReference type="ARBA" id="ARBA00008894"/>
    </source>
</evidence>
<keyword evidence="13" id="KW-0611">Plant defense</keyword>
<evidence type="ECO:0000256" key="2">
    <source>
        <dbReference type="ARBA" id="ARBA00008171"/>
    </source>
</evidence>
<comment type="similarity">
    <text evidence="3">Belongs to the disease resistance NB-LRR family.</text>
</comment>
<dbReference type="PROSITE" id="PS00107">
    <property type="entry name" value="PROTEIN_KINASE_ATP"/>
    <property type="match status" value="1"/>
</dbReference>
<dbReference type="SUPFAM" id="SSF52540">
    <property type="entry name" value="P-loop containing nucleoside triphosphate hydrolases"/>
    <property type="match status" value="1"/>
</dbReference>
<gene>
    <name evidence="21" type="ORF">RHSIM_RhsimUnG0090700</name>
</gene>
<keyword evidence="8" id="KW-0808">Transferase</keyword>
<dbReference type="PROSITE" id="PS50011">
    <property type="entry name" value="PROTEIN_KINASE_DOM"/>
    <property type="match status" value="1"/>
</dbReference>
<evidence type="ECO:0000256" key="18">
    <source>
        <dbReference type="SAM" id="Coils"/>
    </source>
</evidence>
<protein>
    <recommendedName>
        <fullName evidence="4">non-specific serine/threonine protein kinase</fullName>
        <ecNumber evidence="4">2.7.11.1</ecNumber>
    </recommendedName>
</protein>
<dbReference type="InterPro" id="IPR036388">
    <property type="entry name" value="WH-like_DNA-bd_sf"/>
</dbReference>
<evidence type="ECO:0000256" key="11">
    <source>
        <dbReference type="ARBA" id="ARBA00022741"/>
    </source>
</evidence>
<comment type="subcellular location">
    <subcellularLocation>
        <location evidence="1">Cell membrane</location>
    </subcellularLocation>
</comment>
<feature type="region of interest" description="Disordered" evidence="19">
    <location>
        <begin position="1491"/>
        <end position="1536"/>
    </location>
</feature>
<dbReference type="Pfam" id="PF07714">
    <property type="entry name" value="PK_Tyr_Ser-Thr"/>
    <property type="match status" value="1"/>
</dbReference>
<reference evidence="21" key="1">
    <citation type="submission" date="2019-11" db="EMBL/GenBank/DDBJ databases">
        <authorList>
            <person name="Liu Y."/>
            <person name="Hou J."/>
            <person name="Li T.-Q."/>
            <person name="Guan C.-H."/>
            <person name="Wu X."/>
            <person name="Wu H.-Z."/>
            <person name="Ling F."/>
            <person name="Zhang R."/>
            <person name="Shi X.-G."/>
            <person name="Ren J.-P."/>
            <person name="Chen E.-F."/>
            <person name="Sun J.-M."/>
        </authorList>
    </citation>
    <scope>NUCLEOTIDE SEQUENCE</scope>
    <source>
        <strain evidence="21">Adult_tree_wgs_1</strain>
        <tissue evidence="21">Leaves</tissue>
    </source>
</reference>
<dbReference type="GO" id="GO:0005524">
    <property type="term" value="F:ATP binding"/>
    <property type="evidence" value="ECO:0007669"/>
    <property type="project" value="UniProtKB-UniRule"/>
</dbReference>
<evidence type="ECO:0000256" key="8">
    <source>
        <dbReference type="ARBA" id="ARBA00022679"/>
    </source>
</evidence>
<dbReference type="InterPro" id="IPR055414">
    <property type="entry name" value="LRR_R13L4/SHOC2-like"/>
</dbReference>
<dbReference type="InterPro" id="IPR042197">
    <property type="entry name" value="Apaf_helical"/>
</dbReference>
<keyword evidence="12" id="KW-0418">Kinase</keyword>
<evidence type="ECO:0000256" key="9">
    <source>
        <dbReference type="ARBA" id="ARBA00022692"/>
    </source>
</evidence>
<dbReference type="Gene3D" id="1.10.8.430">
    <property type="entry name" value="Helical domain of apoptotic protease-activating factors"/>
    <property type="match status" value="1"/>
</dbReference>
<dbReference type="PANTHER" id="PTHR45621">
    <property type="entry name" value="OS01G0588500 PROTEIN-RELATED"/>
    <property type="match status" value="1"/>
</dbReference>
<comment type="similarity">
    <text evidence="2">Belongs to the protein kinase superfamily. TKL Ser/Thr protein kinase family. ROCO subfamily.</text>
</comment>
<evidence type="ECO:0000256" key="12">
    <source>
        <dbReference type="ARBA" id="ARBA00022777"/>
    </source>
</evidence>
<feature type="binding site" evidence="17">
    <location>
        <position position="1247"/>
    </location>
    <ligand>
        <name>ATP</name>
        <dbReference type="ChEBI" id="CHEBI:30616"/>
    </ligand>
</feature>
<dbReference type="Gene3D" id="3.80.10.10">
    <property type="entry name" value="Ribonuclease Inhibitor"/>
    <property type="match status" value="2"/>
</dbReference>
<dbReference type="InterPro" id="IPR032675">
    <property type="entry name" value="LRR_dom_sf"/>
</dbReference>
<dbReference type="Pfam" id="PF23247">
    <property type="entry name" value="LRR_RPS2"/>
    <property type="match status" value="2"/>
</dbReference>
<dbReference type="InterPro" id="IPR002182">
    <property type="entry name" value="NB-ARC"/>
</dbReference>
<keyword evidence="11 17" id="KW-0547">Nucleotide-binding</keyword>
<dbReference type="Proteomes" id="UP000626092">
    <property type="component" value="Unassembled WGS sequence"/>
</dbReference>
<dbReference type="SUPFAM" id="SSF52058">
    <property type="entry name" value="L domain-like"/>
    <property type="match status" value="1"/>
</dbReference>
<evidence type="ECO:0000256" key="4">
    <source>
        <dbReference type="ARBA" id="ARBA00012513"/>
    </source>
</evidence>
<keyword evidence="22" id="KW-1185">Reference proteome</keyword>
<dbReference type="GO" id="GO:0004674">
    <property type="term" value="F:protein serine/threonine kinase activity"/>
    <property type="evidence" value="ECO:0007669"/>
    <property type="project" value="UniProtKB-KW"/>
</dbReference>
<evidence type="ECO:0000256" key="14">
    <source>
        <dbReference type="ARBA" id="ARBA00022840"/>
    </source>
</evidence>
<keyword evidence="18" id="KW-0175">Coiled coil</keyword>
<evidence type="ECO:0000259" key="20">
    <source>
        <dbReference type="PROSITE" id="PS50011"/>
    </source>
</evidence>
<dbReference type="Pfam" id="PF00931">
    <property type="entry name" value="NB-ARC"/>
    <property type="match status" value="1"/>
</dbReference>
<evidence type="ECO:0000256" key="15">
    <source>
        <dbReference type="ARBA" id="ARBA00022989"/>
    </source>
</evidence>
<feature type="coiled-coil region" evidence="18">
    <location>
        <begin position="36"/>
        <end position="63"/>
    </location>
</feature>
<keyword evidence="9" id="KW-0812">Transmembrane</keyword>
<dbReference type="EMBL" id="WJXA01000225">
    <property type="protein sequence ID" value="KAF7114291.1"/>
    <property type="molecule type" value="Genomic_DNA"/>
</dbReference>
<evidence type="ECO:0000256" key="7">
    <source>
        <dbReference type="ARBA" id="ARBA00022614"/>
    </source>
</evidence>
<dbReference type="GO" id="GO:0005886">
    <property type="term" value="C:plasma membrane"/>
    <property type="evidence" value="ECO:0007669"/>
    <property type="project" value="UniProtKB-SubCell"/>
</dbReference>
<dbReference type="InterPro" id="IPR027417">
    <property type="entry name" value="P-loop_NTPase"/>
</dbReference>
<evidence type="ECO:0000256" key="6">
    <source>
        <dbReference type="ARBA" id="ARBA00022527"/>
    </source>
</evidence>
<dbReference type="SUPFAM" id="SSF56112">
    <property type="entry name" value="Protein kinase-like (PK-like)"/>
    <property type="match status" value="1"/>
</dbReference>
<evidence type="ECO:0000256" key="10">
    <source>
        <dbReference type="ARBA" id="ARBA00022737"/>
    </source>
</evidence>
<sequence>MAEATPLTFSGKGKDIPRGKIEDCVVAPIRRQLTYMFCFNNNIKKLETELEELQRTRELVQRGVNEGRRQVRDTGLNVEAWLNANEVTSNQVEGIIQDKAKVKEGCLNGWCPNLKLSYSLSRKAVKNTKVVVDLEAAGFDYVISAYSLPHVENFKALKSNRRLNMEEIIQALKHDQIDLIGIYGMAGVGKTTMAKEVAERAKGNKFFDQVAMAMVGKKPNLSKIQASIADMLGLKLGDMESPIVSAPLLHQRLLQDNKKILVILDDIRVELALDTIGIPLRGANKNVKILYTSRTQDLWHDLPTKQEITLATLSEDEAWQLFRENAGDLADAPDLRPIAKQIVNKCGGLPLALVIIGSTFSKRGRGNFIKDFLEDMLDRLSCTSNTPAHGHLSSFLELSYNYVEDEKGKCLFLLCCLFEEDKSILLEDLARYALGLSLLDGISEMRKARDRVFALVDDLKSRYLLLDGENDKCVKVHDIVRDMGLSIASKDKGALVCHGELSEWPNKGTYEHCISISVISEKITGLPERLTCPNLEFLLLECKKVEKLPCNFFEGMEKLKVLELINYDGILTLQSLRNLRTLSLQRFGGMLDNVSAIGDLLNLEILSFQGSSIDELPEEIGELVNLRLLDLDNTRSLNRIPPRVISRLVRLEELYIFHSKFRDWEGEGNEEEGRNANLRELSSSNLNTLEICITCDVLIPKIPIFSKLTTYKLLIGGKGGHNRCMDQYKRQLIVTAWTTIPSDCGGIDSLLGSSDCLILTGKGCNDLVRELVLRDGVNGIQRLKHLEIHDCDTPEYLANTMYVVQLPAPPTPVVFPILEELKLSMLPNLREICRGPVPAGSFGKLTEIDVDNCARLGNLFQLPVVGSLTQLKSLSIKGCDRMEEVFGMEQREDVHVATNKIKFPKLEYFSLVSLPHLMGFCLGIDQIDFPQLKVMRLRDLGQLNHLIHKNSNMSSISEQANDIGFLSLFPSKVTFHSLELLELKGLKNLDDVWGSELSAFSFFKLKELEVEDCGSLRNMFHFSMAGGLVNLQKLIIRNCLEMEVVVGGEEEIEDRQGREIEKTLFPQLIELELCHLPCLRRFCDSTHPIDDQLSQLSKIHISDCPRMDAFYLKESMCQMILTQFFSHLFPMYAKVPIVRADIWKYFALAFPGVNSKPVSSDGTDLSGSVSKGSSVSVPLTPRSEGEILQSANLKSFTFSDLKMATRNFHPDSVLGEGGFGSVFKGWIDEGSYTAAKPGTGVVVAVKKLNQDGVQGHREWLAEVNYLGQFYHPHLVKLIGYCLEDKHRLLVYEFMPRGSLENHLFRRGSYFQPLSWNLRLKVALGAAKGLTFLHSAETKVIYRDFKTSNILLDSNYNAKLSDFGLAKDGPTGDKSHVSTRVMGTYGYAAPEYLATGHLTAKSDVYSFGVVLLEMLAGQRAVDMNRLSGQHSLVEWAKPYLGNKRKIFRVLDPRLEGQYSLDTAYKAANLAVRCLSMNPKFRPNMYEVVEELEQLQDSKETQSARRTSSGPKPRRRSAGDGKAEAAYPRPSASPPFTK</sequence>
<evidence type="ECO:0000256" key="19">
    <source>
        <dbReference type="SAM" id="MobiDB-lite"/>
    </source>
</evidence>
<accession>A0A834FXR8</accession>
<keyword evidence="5" id="KW-1003">Cell membrane</keyword>
<organism evidence="21 22">
    <name type="scientific">Rhododendron simsii</name>
    <name type="common">Sims's rhododendron</name>
    <dbReference type="NCBI Taxonomy" id="118357"/>
    <lineage>
        <taxon>Eukaryota</taxon>
        <taxon>Viridiplantae</taxon>
        <taxon>Streptophyta</taxon>
        <taxon>Embryophyta</taxon>
        <taxon>Tracheophyta</taxon>
        <taxon>Spermatophyta</taxon>
        <taxon>Magnoliopsida</taxon>
        <taxon>eudicotyledons</taxon>
        <taxon>Gunneridae</taxon>
        <taxon>Pentapetalae</taxon>
        <taxon>asterids</taxon>
        <taxon>Ericales</taxon>
        <taxon>Ericaceae</taxon>
        <taxon>Ericoideae</taxon>
        <taxon>Rhodoreae</taxon>
        <taxon>Rhododendron</taxon>
    </lineage>
</organism>
<dbReference type="Gene3D" id="1.10.10.10">
    <property type="entry name" value="Winged helix-like DNA-binding domain superfamily/Winged helix DNA-binding domain"/>
    <property type="match status" value="1"/>
</dbReference>
<name>A0A834FXR8_RHOSS</name>
<dbReference type="OrthoDB" id="3794806at2759"/>
<evidence type="ECO:0000256" key="13">
    <source>
        <dbReference type="ARBA" id="ARBA00022821"/>
    </source>
</evidence>
<evidence type="ECO:0000256" key="1">
    <source>
        <dbReference type="ARBA" id="ARBA00004236"/>
    </source>
</evidence>
<feature type="domain" description="Protein kinase" evidence="20">
    <location>
        <begin position="1208"/>
        <end position="1493"/>
    </location>
</feature>
<dbReference type="InterPro" id="IPR050823">
    <property type="entry name" value="Plant_Ser_Thr_Prot_Kinase"/>
</dbReference>
<dbReference type="Gene3D" id="3.40.50.300">
    <property type="entry name" value="P-loop containing nucleotide triphosphate hydrolases"/>
    <property type="match status" value="1"/>
</dbReference>
<dbReference type="InterPro" id="IPR008271">
    <property type="entry name" value="Ser/Thr_kinase_AS"/>
</dbReference>
<dbReference type="PROSITE" id="PS00108">
    <property type="entry name" value="PROTEIN_KINASE_ST"/>
    <property type="match status" value="1"/>
</dbReference>
<dbReference type="Gene3D" id="1.10.510.10">
    <property type="entry name" value="Transferase(Phosphotransferase) domain 1"/>
    <property type="match status" value="1"/>
</dbReference>
<dbReference type="InterPro" id="IPR011009">
    <property type="entry name" value="Kinase-like_dom_sf"/>
</dbReference>
<keyword evidence="7" id="KW-0433">Leucine-rich repeat</keyword>
<dbReference type="InterPro" id="IPR057135">
    <property type="entry name" value="At4g27190-like_LRR"/>
</dbReference>
<evidence type="ECO:0000256" key="5">
    <source>
        <dbReference type="ARBA" id="ARBA00022475"/>
    </source>
</evidence>
<keyword evidence="10" id="KW-0677">Repeat</keyword>
<dbReference type="GO" id="GO:0043531">
    <property type="term" value="F:ADP binding"/>
    <property type="evidence" value="ECO:0007669"/>
    <property type="project" value="InterPro"/>
</dbReference>
<dbReference type="Gene3D" id="3.30.200.20">
    <property type="entry name" value="Phosphorylase Kinase, domain 1"/>
    <property type="match status" value="1"/>
</dbReference>
<keyword evidence="16" id="KW-0472">Membrane</keyword>
<proteinExistence type="inferred from homology"/>
<keyword evidence="14 17" id="KW-0067">ATP-binding</keyword>
<evidence type="ECO:0000313" key="22">
    <source>
        <dbReference type="Proteomes" id="UP000626092"/>
    </source>
</evidence>
<dbReference type="Pfam" id="PF23598">
    <property type="entry name" value="LRR_14"/>
    <property type="match status" value="1"/>
</dbReference>
<dbReference type="InterPro" id="IPR017441">
    <property type="entry name" value="Protein_kinase_ATP_BS"/>
</dbReference>
<dbReference type="GO" id="GO:0006952">
    <property type="term" value="P:defense response"/>
    <property type="evidence" value="ECO:0007669"/>
    <property type="project" value="UniProtKB-KW"/>
</dbReference>
<dbReference type="EC" id="2.7.11.1" evidence="4"/>
<keyword evidence="6" id="KW-0723">Serine/threonine-protein kinase</keyword>
<comment type="caution">
    <text evidence="21">The sequence shown here is derived from an EMBL/GenBank/DDBJ whole genome shotgun (WGS) entry which is preliminary data.</text>
</comment>
<evidence type="ECO:0000313" key="21">
    <source>
        <dbReference type="EMBL" id="KAF7114291.1"/>
    </source>
</evidence>
<dbReference type="CDD" id="cd14066">
    <property type="entry name" value="STKc_IRAK"/>
    <property type="match status" value="1"/>
</dbReference>
<dbReference type="InterPro" id="IPR000719">
    <property type="entry name" value="Prot_kinase_dom"/>
</dbReference>
<evidence type="ECO:0000256" key="17">
    <source>
        <dbReference type="PROSITE-ProRule" id="PRU10141"/>
    </source>
</evidence>
<dbReference type="PRINTS" id="PR00364">
    <property type="entry name" value="DISEASERSIST"/>
</dbReference>
<dbReference type="FunFam" id="3.30.200.20:FF:000228">
    <property type="entry name" value="Serine/threonine-protein kinase BIK1"/>
    <property type="match status" value="1"/>
</dbReference>
<keyword evidence="15" id="KW-1133">Transmembrane helix</keyword>
<dbReference type="InterPro" id="IPR001245">
    <property type="entry name" value="Ser-Thr/Tyr_kinase_cat_dom"/>
</dbReference>